<accession>A0ABT9FT81</accession>
<name>A0ABT9FT81_9BACL</name>
<reference evidence="1 2" key="1">
    <citation type="submission" date="2022-10" db="EMBL/GenBank/DDBJ databases">
        <title>Paenibacillus description and whole genome data of maize root bacterial community.</title>
        <authorList>
            <person name="Marton D."/>
            <person name="Farkas M."/>
            <person name="Cserhati M."/>
        </authorList>
    </citation>
    <scope>NUCLEOTIDE SEQUENCE [LARGE SCALE GENOMIC DNA]</scope>
    <source>
        <strain evidence="1 2">P96</strain>
    </source>
</reference>
<keyword evidence="2" id="KW-1185">Reference proteome</keyword>
<dbReference type="Proteomes" id="UP001241848">
    <property type="component" value="Unassembled WGS sequence"/>
</dbReference>
<evidence type="ECO:0000313" key="1">
    <source>
        <dbReference type="EMBL" id="MDP4097906.1"/>
    </source>
</evidence>
<dbReference type="Pfam" id="PF21820">
    <property type="entry name" value="DUF6886"/>
    <property type="match status" value="1"/>
</dbReference>
<gene>
    <name evidence="1" type="ORF">OIN60_14110</name>
</gene>
<dbReference type="RefSeq" id="WP_305755472.1">
    <property type="nucleotide sequence ID" value="NZ_JAPCKK010000016.1"/>
</dbReference>
<dbReference type="EMBL" id="JAPCKK010000016">
    <property type="protein sequence ID" value="MDP4097906.1"/>
    <property type="molecule type" value="Genomic_DNA"/>
</dbReference>
<protein>
    <recommendedName>
        <fullName evidence="3">DUF4433 domain-containing protein</fullName>
    </recommendedName>
</protein>
<dbReference type="InterPro" id="IPR049253">
    <property type="entry name" value="DUF6886"/>
</dbReference>
<sequence length="172" mass="20303">MKLFHFSEESLIEVFVPRVKENRRDMPPVVWAIDEAHEFTFYFPRQCPRIVYRRSDDINEVDRNKFFGVTSSNVVVTVEKDWYERIRDTTIYRYLFPTESFQLFDEIAGYYISQQTIVPLGVEPLDHLPERLMQLSVELRFTSSLILLRNALVSSTVKHFGVHKFTNAKGGF</sequence>
<evidence type="ECO:0000313" key="2">
    <source>
        <dbReference type="Proteomes" id="UP001241848"/>
    </source>
</evidence>
<evidence type="ECO:0008006" key="3">
    <source>
        <dbReference type="Google" id="ProtNLM"/>
    </source>
</evidence>
<organism evidence="1 2">
    <name type="scientific">Paenibacillus zeirhizosphaerae</name>
    <dbReference type="NCBI Taxonomy" id="2987519"/>
    <lineage>
        <taxon>Bacteria</taxon>
        <taxon>Bacillati</taxon>
        <taxon>Bacillota</taxon>
        <taxon>Bacilli</taxon>
        <taxon>Bacillales</taxon>
        <taxon>Paenibacillaceae</taxon>
        <taxon>Paenibacillus</taxon>
    </lineage>
</organism>
<comment type="caution">
    <text evidence="1">The sequence shown here is derived from an EMBL/GenBank/DDBJ whole genome shotgun (WGS) entry which is preliminary data.</text>
</comment>
<proteinExistence type="predicted"/>